<dbReference type="Pfam" id="PF18962">
    <property type="entry name" value="Por_Secre_tail"/>
    <property type="match status" value="1"/>
</dbReference>
<evidence type="ECO:0000259" key="1">
    <source>
        <dbReference type="Pfam" id="PF18962"/>
    </source>
</evidence>
<dbReference type="InterPro" id="IPR026444">
    <property type="entry name" value="Secre_tail"/>
</dbReference>
<comment type="caution">
    <text evidence="2">The sequence shown here is derived from an EMBL/GenBank/DDBJ whole genome shotgun (WGS) entry which is preliminary data.</text>
</comment>
<dbReference type="Proteomes" id="UP001597469">
    <property type="component" value="Unassembled WGS sequence"/>
</dbReference>
<dbReference type="RefSeq" id="WP_381525399.1">
    <property type="nucleotide sequence ID" value="NZ_JBHULN010000013.1"/>
</dbReference>
<sequence>MKTLLLLCLALLSIQVTYGSHLRGGYIQARSTSTSSTTQEITITLYTDGVAGAAAASNIESISICFGDGTSASATRTAAVASTDRRFTINTYRIAHTYPGPGTYVIATSIANRTAVRNLVNADQFAFALTTTISVNSSILNHTPTFNATPNSFLVGVGQQAIIPFTATDADGDSLVYTLARSLTSSTTNQCSPQPASSFSFPNDLTRRGTFKLNSRTGEIVWNTPVEEGGYSIAVTVNEYRNGALISRTIEEIVVFAVDQPGTPGVVPPYEPASDGQVITALPEYNDQAVTLTVFPNPVEDRLQVVIQTASQTVASIQLLDATGRRLHELTFKRMARQHEQVISMESLSAGTYMLRAEVNGRSLVRKVVKK</sequence>
<keyword evidence="3" id="KW-1185">Reference proteome</keyword>
<protein>
    <submittedName>
        <fullName evidence="2">T9SS type A sorting domain-containing protein</fullName>
    </submittedName>
</protein>
<evidence type="ECO:0000313" key="2">
    <source>
        <dbReference type="EMBL" id="MFD2572806.1"/>
    </source>
</evidence>
<dbReference type="NCBIfam" id="TIGR04183">
    <property type="entry name" value="Por_Secre_tail"/>
    <property type="match status" value="1"/>
</dbReference>
<dbReference type="EMBL" id="JBHULN010000013">
    <property type="protein sequence ID" value="MFD2572806.1"/>
    <property type="molecule type" value="Genomic_DNA"/>
</dbReference>
<organism evidence="2 3">
    <name type="scientific">Spirosoma soli</name>
    <dbReference type="NCBI Taxonomy" id="1770529"/>
    <lineage>
        <taxon>Bacteria</taxon>
        <taxon>Pseudomonadati</taxon>
        <taxon>Bacteroidota</taxon>
        <taxon>Cytophagia</taxon>
        <taxon>Cytophagales</taxon>
        <taxon>Cytophagaceae</taxon>
        <taxon>Spirosoma</taxon>
    </lineage>
</organism>
<proteinExistence type="predicted"/>
<feature type="domain" description="Secretion system C-terminal sorting" evidence="1">
    <location>
        <begin position="294"/>
        <end position="369"/>
    </location>
</feature>
<gene>
    <name evidence="2" type="ORF">ACFSUS_19350</name>
</gene>
<name>A0ABW5M8I2_9BACT</name>
<reference evidence="3" key="1">
    <citation type="journal article" date="2019" name="Int. J. Syst. Evol. Microbiol.">
        <title>The Global Catalogue of Microorganisms (GCM) 10K type strain sequencing project: providing services to taxonomists for standard genome sequencing and annotation.</title>
        <authorList>
            <consortium name="The Broad Institute Genomics Platform"/>
            <consortium name="The Broad Institute Genome Sequencing Center for Infectious Disease"/>
            <person name="Wu L."/>
            <person name="Ma J."/>
        </authorList>
    </citation>
    <scope>NUCLEOTIDE SEQUENCE [LARGE SCALE GENOMIC DNA]</scope>
    <source>
        <strain evidence="3">KCTC 42805</strain>
    </source>
</reference>
<accession>A0ABW5M8I2</accession>
<evidence type="ECO:0000313" key="3">
    <source>
        <dbReference type="Proteomes" id="UP001597469"/>
    </source>
</evidence>